<dbReference type="GO" id="GO:0008270">
    <property type="term" value="F:zinc ion binding"/>
    <property type="evidence" value="ECO:0007669"/>
    <property type="project" value="InterPro"/>
</dbReference>
<feature type="region of interest" description="Disordered" evidence="1">
    <location>
        <begin position="166"/>
        <end position="307"/>
    </location>
</feature>
<dbReference type="AlphaFoldDB" id="A0A5C3F9I5"/>
<evidence type="ECO:0000256" key="1">
    <source>
        <dbReference type="SAM" id="MobiDB-lite"/>
    </source>
</evidence>
<evidence type="ECO:0000313" key="3">
    <source>
        <dbReference type="EMBL" id="SPO41113.1"/>
    </source>
</evidence>
<dbReference type="Proteomes" id="UP000323386">
    <property type="component" value="Unassembled WGS sequence"/>
</dbReference>
<feature type="region of interest" description="Disordered" evidence="1">
    <location>
        <begin position="683"/>
        <end position="718"/>
    </location>
</feature>
<dbReference type="Pfam" id="PF00172">
    <property type="entry name" value="Zn_clus"/>
    <property type="match status" value="1"/>
</dbReference>
<dbReference type="SMART" id="SM00066">
    <property type="entry name" value="GAL4"/>
    <property type="match status" value="1"/>
</dbReference>
<feature type="domain" description="Zn(2)-C6 fungal-type" evidence="2">
    <location>
        <begin position="114"/>
        <end position="145"/>
    </location>
</feature>
<dbReference type="GO" id="GO:0000977">
    <property type="term" value="F:RNA polymerase II transcription regulatory region sequence-specific DNA binding"/>
    <property type="evidence" value="ECO:0007669"/>
    <property type="project" value="TreeGrafter"/>
</dbReference>
<feature type="region of interest" description="Disordered" evidence="1">
    <location>
        <begin position="85"/>
        <end position="105"/>
    </location>
</feature>
<organism evidence="3 4">
    <name type="scientific">Pseudozyma flocculosa</name>
    <dbReference type="NCBI Taxonomy" id="84751"/>
    <lineage>
        <taxon>Eukaryota</taxon>
        <taxon>Fungi</taxon>
        <taxon>Dikarya</taxon>
        <taxon>Basidiomycota</taxon>
        <taxon>Ustilaginomycotina</taxon>
        <taxon>Ustilaginomycetes</taxon>
        <taxon>Ustilaginales</taxon>
        <taxon>Ustilaginaceae</taxon>
        <taxon>Pseudozyma</taxon>
    </lineage>
</organism>
<feature type="compositionally biased region" description="Low complexity" evidence="1">
    <location>
        <begin position="167"/>
        <end position="177"/>
    </location>
</feature>
<sequence length="718" mass="78328">MANNLPQQPSCLAMAHDTTARPSPPTIEAPPHRRTLPNYLIDDYELLHARTASNSLDGDTYDNKPPGVSGAPSLAHDSAVLAPAAGHLDGRNPEATSATAQGAGIKRKRKLRQACVYCRRSHLVCEEARPCSRCVKRGIADRCTESSANEAAWTRGPPIEASFHPAQEVTQQQQPQHQRQEQQRYKRPRQQQQTQQHQLQQQHRQWRLSPHHPGGAASTSAAPSASYSETSSDLYPSGNSTPLLDDQQRGFAVPSHPQPQPQPQMQHPQPHPPSHPHQSMPPGSTAATETAPHPEPTSREVASAVLSEQPIFQPPSSAELDSLFSSYFFDLTQPYASGSSMAAASSGAPQPPPLPPSTSLAPGAPMHQPPLNGHAILNDGPPTSEEAWQHARLAPVHQLQPPAAAPLTLAKVAPAAHGRDRDTQAPASSAYTQTAGFDPTSEQRSSARRMSKSAPPSSVYSPYPYRKGYASLMRYMTEQRWSATSIRSVEAALSKVRKLWFEVEDAIQPPTLIQLHAEWAGNVRYYTESVLPFSPVAMLVCRKAGEVYASNRIAQNLFGRAKADLEEGRVSCYQLMTEHSAAEFFRLYEEAVESHQEVVGLHQRQGGQGQGEAEEEGQTEGVCTRKAKDEGVGKGKAEGEEDPLYWDAEILVHNQDGSKGIRKTRGVFKMKIAACGLPRSFLYAGRGHNAGSQTTPSPPLHQRRQKDGKTDIKVPRPC</sequence>
<reference evidence="3 4" key="1">
    <citation type="submission" date="2018-03" db="EMBL/GenBank/DDBJ databases">
        <authorList>
            <person name="Guldener U."/>
        </authorList>
    </citation>
    <scope>NUCLEOTIDE SEQUENCE [LARGE SCALE GENOMIC DNA]</scope>
    <source>
        <strain evidence="3 4">DAOM196992</strain>
    </source>
</reference>
<dbReference type="OrthoDB" id="3364175at2759"/>
<feature type="compositionally biased region" description="Polar residues" evidence="1">
    <location>
        <begin position="233"/>
        <end position="242"/>
    </location>
</feature>
<dbReference type="PANTHER" id="PTHR31986">
    <property type="entry name" value="REGULATOR OF DRUG SENSITIVITY 2"/>
    <property type="match status" value="1"/>
</dbReference>
<dbReference type="PANTHER" id="PTHR31986:SF7">
    <property type="entry name" value="REGULATOR OF DRUG SENSITIVITY 2"/>
    <property type="match status" value="1"/>
</dbReference>
<dbReference type="InterPro" id="IPR001138">
    <property type="entry name" value="Zn2Cys6_DnaBD"/>
</dbReference>
<dbReference type="SUPFAM" id="SSF57701">
    <property type="entry name" value="Zn2/Cys6 DNA-binding domain"/>
    <property type="match status" value="1"/>
</dbReference>
<gene>
    <name evidence="3" type="ORF">PSFLO_06595</name>
</gene>
<evidence type="ECO:0000313" key="4">
    <source>
        <dbReference type="Proteomes" id="UP000323386"/>
    </source>
</evidence>
<feature type="compositionally biased region" description="Low complexity" evidence="1">
    <location>
        <begin position="337"/>
        <end position="348"/>
    </location>
</feature>
<feature type="compositionally biased region" description="Basic and acidic residues" evidence="1">
    <location>
        <begin position="626"/>
        <end position="638"/>
    </location>
</feature>
<name>A0A5C3F9I5_9BASI</name>
<accession>A0A5C3F9I5</accession>
<dbReference type="PROSITE" id="PS00463">
    <property type="entry name" value="ZN2_CY6_FUNGAL_1"/>
    <property type="match status" value="1"/>
</dbReference>
<dbReference type="InterPro" id="IPR053045">
    <property type="entry name" value="Zinc_cluster_trans_reg"/>
</dbReference>
<feature type="compositionally biased region" description="Polar residues" evidence="1">
    <location>
        <begin position="425"/>
        <end position="444"/>
    </location>
</feature>
<proteinExistence type="predicted"/>
<dbReference type="EMBL" id="OOIP01000024">
    <property type="protein sequence ID" value="SPO41113.1"/>
    <property type="molecule type" value="Genomic_DNA"/>
</dbReference>
<feature type="region of interest" description="Disordered" evidence="1">
    <location>
        <begin position="603"/>
        <end position="639"/>
    </location>
</feature>
<dbReference type="GO" id="GO:0005634">
    <property type="term" value="C:nucleus"/>
    <property type="evidence" value="ECO:0007669"/>
    <property type="project" value="TreeGrafter"/>
</dbReference>
<protein>
    <recommendedName>
        <fullName evidence="2">Zn(2)-C6 fungal-type domain-containing protein</fullName>
    </recommendedName>
</protein>
<dbReference type="GO" id="GO:0000981">
    <property type="term" value="F:DNA-binding transcription factor activity, RNA polymerase II-specific"/>
    <property type="evidence" value="ECO:0007669"/>
    <property type="project" value="InterPro"/>
</dbReference>
<feature type="region of interest" description="Disordered" evidence="1">
    <location>
        <begin position="414"/>
        <end position="458"/>
    </location>
</feature>
<feature type="compositionally biased region" description="Low complexity" evidence="1">
    <location>
        <begin position="190"/>
        <end position="203"/>
    </location>
</feature>
<feature type="region of interest" description="Disordered" evidence="1">
    <location>
        <begin position="337"/>
        <end position="387"/>
    </location>
</feature>
<feature type="region of interest" description="Disordered" evidence="1">
    <location>
        <begin position="55"/>
        <end position="74"/>
    </location>
</feature>
<evidence type="ECO:0000259" key="2">
    <source>
        <dbReference type="PROSITE" id="PS50048"/>
    </source>
</evidence>
<dbReference type="InterPro" id="IPR036864">
    <property type="entry name" value="Zn2-C6_fun-type_DNA-bd_sf"/>
</dbReference>
<dbReference type="PROSITE" id="PS50048">
    <property type="entry name" value="ZN2_CY6_FUNGAL_2"/>
    <property type="match status" value="1"/>
</dbReference>
<keyword evidence="4" id="KW-1185">Reference proteome</keyword>
<feature type="compositionally biased region" description="Low complexity" evidence="1">
    <location>
        <begin position="216"/>
        <end position="232"/>
    </location>
</feature>
<feature type="compositionally biased region" description="Basic and acidic residues" evidence="1">
    <location>
        <begin position="705"/>
        <end position="718"/>
    </location>
</feature>
<dbReference type="CDD" id="cd00067">
    <property type="entry name" value="GAL4"/>
    <property type="match status" value="1"/>
</dbReference>
<dbReference type="Gene3D" id="4.10.240.10">
    <property type="entry name" value="Zn(2)-C6 fungal-type DNA-binding domain"/>
    <property type="match status" value="1"/>
</dbReference>